<evidence type="ECO:0000256" key="12">
    <source>
        <dbReference type="ARBA" id="ARBA00022695"/>
    </source>
</evidence>
<feature type="transmembrane region" description="Helical" evidence="24">
    <location>
        <begin position="107"/>
        <end position="127"/>
    </location>
</feature>
<organism evidence="25 26">
    <name type="scientific">Candidatus Ghiorseimicrobium undicola</name>
    <dbReference type="NCBI Taxonomy" id="1974746"/>
    <lineage>
        <taxon>Bacteria</taxon>
        <taxon>Pseudomonadati</taxon>
        <taxon>Candidatus Omnitrophota</taxon>
        <taxon>Candidatus Ghiorseimicrobium</taxon>
    </lineage>
</organism>
<dbReference type="Pfam" id="PF01148">
    <property type="entry name" value="CTP_transf_1"/>
    <property type="match status" value="1"/>
</dbReference>
<evidence type="ECO:0000256" key="1">
    <source>
        <dbReference type="ARBA" id="ARBA00001698"/>
    </source>
</evidence>
<evidence type="ECO:0000256" key="19">
    <source>
        <dbReference type="ARBA" id="ARBA00031825"/>
    </source>
</evidence>
<comment type="caution">
    <text evidence="25">The sequence shown here is derived from an EMBL/GenBank/DDBJ whole genome shotgun (WGS) entry which is preliminary data.</text>
</comment>
<evidence type="ECO:0000256" key="7">
    <source>
        <dbReference type="ARBA" id="ARBA00019373"/>
    </source>
</evidence>
<evidence type="ECO:0000256" key="16">
    <source>
        <dbReference type="ARBA" id="ARBA00023209"/>
    </source>
</evidence>
<keyword evidence="12" id="KW-0548">Nucleotidyltransferase</keyword>
<evidence type="ECO:0000256" key="13">
    <source>
        <dbReference type="ARBA" id="ARBA00022989"/>
    </source>
</evidence>
<keyword evidence="8" id="KW-1003">Cell membrane</keyword>
<evidence type="ECO:0000256" key="14">
    <source>
        <dbReference type="ARBA" id="ARBA00023098"/>
    </source>
</evidence>
<dbReference type="Proteomes" id="UP000229641">
    <property type="component" value="Unassembled WGS sequence"/>
</dbReference>
<dbReference type="EMBL" id="PCWA01000084">
    <property type="protein sequence ID" value="PIQ88897.1"/>
    <property type="molecule type" value="Genomic_DNA"/>
</dbReference>
<keyword evidence="15 24" id="KW-0472">Membrane</keyword>
<proteinExistence type="inferred from homology"/>
<accession>A0A2H0LX01</accession>
<dbReference type="AlphaFoldDB" id="A0A2H0LX01"/>
<dbReference type="GO" id="GO:0005886">
    <property type="term" value="C:plasma membrane"/>
    <property type="evidence" value="ECO:0007669"/>
    <property type="project" value="UniProtKB-SubCell"/>
</dbReference>
<comment type="similarity">
    <text evidence="5">Belongs to the CDS family.</text>
</comment>
<keyword evidence="14" id="KW-0443">Lipid metabolism</keyword>
<evidence type="ECO:0000256" key="21">
    <source>
        <dbReference type="ARBA" id="ARBA00032396"/>
    </source>
</evidence>
<keyword evidence="16" id="KW-0594">Phospholipid biosynthesis</keyword>
<dbReference type="GO" id="GO:0004605">
    <property type="term" value="F:phosphatidate cytidylyltransferase activity"/>
    <property type="evidence" value="ECO:0007669"/>
    <property type="project" value="UniProtKB-EC"/>
</dbReference>
<protein>
    <recommendedName>
        <fullName evidence="7">Phosphatidate cytidylyltransferase</fullName>
        <ecNumber evidence="6">2.7.7.41</ecNumber>
    </recommendedName>
    <alternativeName>
        <fullName evidence="20">CDP-DAG synthase</fullName>
    </alternativeName>
    <alternativeName>
        <fullName evidence="22">CDP-DG synthase</fullName>
    </alternativeName>
    <alternativeName>
        <fullName evidence="18">CDP-diacylglycerol synthase</fullName>
    </alternativeName>
    <alternativeName>
        <fullName evidence="21">CDP-diglyceride pyrophosphorylase</fullName>
    </alternativeName>
    <alternativeName>
        <fullName evidence="23">CDP-diglyceride synthase</fullName>
    </alternativeName>
    <alternativeName>
        <fullName evidence="19">CTP:phosphatidate cytidylyltransferase</fullName>
    </alternativeName>
</protein>
<evidence type="ECO:0000256" key="18">
    <source>
        <dbReference type="ARBA" id="ARBA00029893"/>
    </source>
</evidence>
<feature type="transmembrane region" description="Helical" evidence="24">
    <location>
        <begin position="55"/>
        <end position="72"/>
    </location>
</feature>
<keyword evidence="11 24" id="KW-0812">Transmembrane</keyword>
<feature type="transmembrane region" description="Helical" evidence="24">
    <location>
        <begin position="78"/>
        <end position="95"/>
    </location>
</feature>
<evidence type="ECO:0000256" key="2">
    <source>
        <dbReference type="ARBA" id="ARBA00004651"/>
    </source>
</evidence>
<evidence type="ECO:0000256" key="22">
    <source>
        <dbReference type="ARBA" id="ARBA00032743"/>
    </source>
</evidence>
<sequence length="266" mass="29680">MTLKRLFSSLFLISLCVIGLMINWVFGTLVIFLIASGLYEFFNLIEKKGIKIYKYFGVGIGIIIPLSIYNKFELTKSWELFFIVLLFFIIFLLQFTRKDNRGAVEGVSTLLFGILYISWLFSFIIKLKYLPGGWQLVATLLLVTKAGDIGAYLIGTRWGRHYLMPRISPKKSIEGAIGGFIFSILAALASNIFIPAFSCLQLIFIGMLLGILGQLGDLSESLIKRDCQAKDSGELFPGIGGILDIIDSLLFTSPALYFYISTITGN</sequence>
<reference evidence="25 26" key="1">
    <citation type="submission" date="2017-09" db="EMBL/GenBank/DDBJ databases">
        <title>Depth-based differentiation of microbial function through sediment-hosted aquifers and enrichment of novel symbionts in the deep terrestrial subsurface.</title>
        <authorList>
            <person name="Probst A.J."/>
            <person name="Ladd B."/>
            <person name="Jarett J.K."/>
            <person name="Geller-Mcgrath D.E."/>
            <person name="Sieber C.M."/>
            <person name="Emerson J.B."/>
            <person name="Anantharaman K."/>
            <person name="Thomas B.C."/>
            <person name="Malmstrom R."/>
            <person name="Stieglmeier M."/>
            <person name="Klingl A."/>
            <person name="Woyke T."/>
            <person name="Ryan C.M."/>
            <person name="Banfield J.F."/>
        </authorList>
    </citation>
    <scope>NUCLEOTIDE SEQUENCE [LARGE SCALE GENOMIC DNA]</scope>
    <source>
        <strain evidence="25">CG11_big_fil_rev_8_21_14_0_20_42_13</strain>
    </source>
</reference>
<keyword evidence="17" id="KW-1208">Phospholipid metabolism</keyword>
<feature type="transmembrane region" description="Helical" evidence="24">
    <location>
        <begin position="175"/>
        <end position="194"/>
    </location>
</feature>
<evidence type="ECO:0000256" key="17">
    <source>
        <dbReference type="ARBA" id="ARBA00023264"/>
    </source>
</evidence>
<evidence type="ECO:0000256" key="11">
    <source>
        <dbReference type="ARBA" id="ARBA00022692"/>
    </source>
</evidence>
<evidence type="ECO:0000256" key="24">
    <source>
        <dbReference type="SAM" id="Phobius"/>
    </source>
</evidence>
<evidence type="ECO:0000256" key="23">
    <source>
        <dbReference type="ARBA" id="ARBA00033406"/>
    </source>
</evidence>
<gene>
    <name evidence="25" type="ORF">COV72_06365</name>
</gene>
<comment type="subcellular location">
    <subcellularLocation>
        <location evidence="2">Cell membrane</location>
        <topology evidence="2">Multi-pass membrane protein</topology>
    </subcellularLocation>
</comment>
<evidence type="ECO:0000256" key="3">
    <source>
        <dbReference type="ARBA" id="ARBA00005119"/>
    </source>
</evidence>
<evidence type="ECO:0000256" key="4">
    <source>
        <dbReference type="ARBA" id="ARBA00005189"/>
    </source>
</evidence>
<feature type="transmembrane region" description="Helical" evidence="24">
    <location>
        <begin position="6"/>
        <end position="34"/>
    </location>
</feature>
<evidence type="ECO:0000256" key="10">
    <source>
        <dbReference type="ARBA" id="ARBA00022679"/>
    </source>
</evidence>
<feature type="transmembrane region" description="Helical" evidence="24">
    <location>
        <begin position="235"/>
        <end position="260"/>
    </location>
</feature>
<keyword evidence="10" id="KW-0808">Transferase</keyword>
<evidence type="ECO:0000256" key="15">
    <source>
        <dbReference type="ARBA" id="ARBA00023136"/>
    </source>
</evidence>
<keyword evidence="13 24" id="KW-1133">Transmembrane helix</keyword>
<dbReference type="GO" id="GO:0016024">
    <property type="term" value="P:CDP-diacylglycerol biosynthetic process"/>
    <property type="evidence" value="ECO:0007669"/>
    <property type="project" value="TreeGrafter"/>
</dbReference>
<evidence type="ECO:0000313" key="26">
    <source>
        <dbReference type="Proteomes" id="UP000229641"/>
    </source>
</evidence>
<evidence type="ECO:0000256" key="20">
    <source>
        <dbReference type="ARBA" id="ARBA00032253"/>
    </source>
</evidence>
<dbReference type="EC" id="2.7.7.41" evidence="6"/>
<dbReference type="PANTHER" id="PTHR46382:SF1">
    <property type="entry name" value="PHOSPHATIDATE CYTIDYLYLTRANSFERASE"/>
    <property type="match status" value="1"/>
</dbReference>
<keyword evidence="9" id="KW-0444">Lipid biosynthesis</keyword>
<feature type="transmembrane region" description="Helical" evidence="24">
    <location>
        <begin position="133"/>
        <end position="154"/>
    </location>
</feature>
<evidence type="ECO:0000256" key="8">
    <source>
        <dbReference type="ARBA" id="ARBA00022475"/>
    </source>
</evidence>
<comment type="pathway">
    <text evidence="3">Phospholipid metabolism; CDP-diacylglycerol biosynthesis; CDP-diacylglycerol from sn-glycerol 3-phosphate: step 3/3.</text>
</comment>
<evidence type="ECO:0000256" key="6">
    <source>
        <dbReference type="ARBA" id="ARBA00012487"/>
    </source>
</evidence>
<evidence type="ECO:0000256" key="5">
    <source>
        <dbReference type="ARBA" id="ARBA00010185"/>
    </source>
</evidence>
<name>A0A2H0LX01_9BACT</name>
<dbReference type="PANTHER" id="PTHR46382">
    <property type="entry name" value="PHOSPHATIDATE CYTIDYLYLTRANSFERASE"/>
    <property type="match status" value="1"/>
</dbReference>
<comment type="catalytic activity">
    <reaction evidence="1">
        <text>a 1,2-diacyl-sn-glycero-3-phosphate + CTP + H(+) = a CDP-1,2-diacyl-sn-glycerol + diphosphate</text>
        <dbReference type="Rhea" id="RHEA:16229"/>
        <dbReference type="ChEBI" id="CHEBI:15378"/>
        <dbReference type="ChEBI" id="CHEBI:33019"/>
        <dbReference type="ChEBI" id="CHEBI:37563"/>
        <dbReference type="ChEBI" id="CHEBI:58332"/>
        <dbReference type="ChEBI" id="CHEBI:58608"/>
        <dbReference type="EC" id="2.7.7.41"/>
    </reaction>
</comment>
<evidence type="ECO:0000256" key="9">
    <source>
        <dbReference type="ARBA" id="ARBA00022516"/>
    </source>
</evidence>
<comment type="pathway">
    <text evidence="4">Lipid metabolism.</text>
</comment>
<evidence type="ECO:0000313" key="25">
    <source>
        <dbReference type="EMBL" id="PIQ88897.1"/>
    </source>
</evidence>